<keyword evidence="4" id="KW-1185">Reference proteome</keyword>
<sequence>MGLSKQKQKKGFGPPTSISRGRGSGSSSPFASPSFTPCSSLPCSSLPFTPWVIAAGCCVQLVTRGWFRGWLQGSWLVPRSRCVEASRVAAAF</sequence>
<feature type="compositionally biased region" description="Basic residues" evidence="1">
    <location>
        <begin position="1"/>
        <end position="10"/>
    </location>
</feature>
<dbReference type="AlphaFoldDB" id="A0A0R0GIU7"/>
<reference evidence="2" key="3">
    <citation type="submission" date="2018-07" db="EMBL/GenBank/DDBJ databases">
        <title>WGS assembly of Glycine max.</title>
        <authorList>
            <person name="Schmutz J."/>
            <person name="Cannon S."/>
            <person name="Schlueter J."/>
            <person name="Ma J."/>
            <person name="Mitros T."/>
            <person name="Nelson W."/>
            <person name="Hyten D."/>
            <person name="Song Q."/>
            <person name="Thelen J."/>
            <person name="Cheng J."/>
            <person name="Xu D."/>
            <person name="Hellsten U."/>
            <person name="May G."/>
            <person name="Yu Y."/>
            <person name="Sakurai T."/>
            <person name="Umezawa T."/>
            <person name="Bhattacharyya M."/>
            <person name="Sandhu D."/>
            <person name="Valliyodan B."/>
            <person name="Lindquist E."/>
            <person name="Peto M."/>
            <person name="Grant D."/>
            <person name="Shu S."/>
            <person name="Goodstein D."/>
            <person name="Barry K."/>
            <person name="Futrell-Griggs M."/>
            <person name="Abernathy B."/>
            <person name="Du J."/>
            <person name="Tian Z."/>
            <person name="Zhu L."/>
            <person name="Gill N."/>
            <person name="Joshi T."/>
            <person name="Libault M."/>
            <person name="Sethuraman A."/>
            <person name="Zhang X."/>
            <person name="Shinozaki K."/>
            <person name="Nguyen H."/>
            <person name="Wing R."/>
            <person name="Cregan P."/>
            <person name="Specht J."/>
            <person name="Grimwood J."/>
            <person name="Rokhsar D."/>
            <person name="Stacey G."/>
            <person name="Shoemaker R."/>
            <person name="Jackson S."/>
        </authorList>
    </citation>
    <scope>NUCLEOTIDE SEQUENCE</scope>
    <source>
        <tissue evidence="2">Callus</tissue>
    </source>
</reference>
<evidence type="ECO:0000256" key="1">
    <source>
        <dbReference type="SAM" id="MobiDB-lite"/>
    </source>
</evidence>
<dbReference type="Gramene" id="KRH18454">
    <property type="protein sequence ID" value="KRH18454"/>
    <property type="gene ID" value="GLYMA_13G061300"/>
</dbReference>
<protein>
    <submittedName>
        <fullName evidence="2 3">Uncharacterized protein</fullName>
    </submittedName>
</protein>
<dbReference type="InParanoid" id="A0A0R0GIU7"/>
<feature type="compositionally biased region" description="Low complexity" evidence="1">
    <location>
        <begin position="13"/>
        <end position="39"/>
    </location>
</feature>
<reference evidence="3" key="2">
    <citation type="submission" date="2018-02" db="UniProtKB">
        <authorList>
            <consortium name="EnsemblPlants"/>
        </authorList>
    </citation>
    <scope>IDENTIFICATION</scope>
    <source>
        <strain evidence="3">Williams 82</strain>
    </source>
</reference>
<evidence type="ECO:0000313" key="2">
    <source>
        <dbReference type="EMBL" id="KRH18454.1"/>
    </source>
</evidence>
<dbReference type="EnsemblPlants" id="KRH18454">
    <property type="protein sequence ID" value="KRH18454"/>
    <property type="gene ID" value="GLYMA_13G061300"/>
</dbReference>
<name>A0A0R0GIU7_SOYBN</name>
<reference evidence="2 3" key="1">
    <citation type="journal article" date="2010" name="Nature">
        <title>Genome sequence of the palaeopolyploid soybean.</title>
        <authorList>
            <person name="Schmutz J."/>
            <person name="Cannon S.B."/>
            <person name="Schlueter J."/>
            <person name="Ma J."/>
            <person name="Mitros T."/>
            <person name="Nelson W."/>
            <person name="Hyten D.L."/>
            <person name="Song Q."/>
            <person name="Thelen J.J."/>
            <person name="Cheng J."/>
            <person name="Xu D."/>
            <person name="Hellsten U."/>
            <person name="May G.D."/>
            <person name="Yu Y."/>
            <person name="Sakurai T."/>
            <person name="Umezawa T."/>
            <person name="Bhattacharyya M.K."/>
            <person name="Sandhu D."/>
            <person name="Valliyodan B."/>
            <person name="Lindquist E."/>
            <person name="Peto M."/>
            <person name="Grant D."/>
            <person name="Shu S."/>
            <person name="Goodstein D."/>
            <person name="Barry K."/>
            <person name="Futrell-Griggs M."/>
            <person name="Abernathy B."/>
            <person name="Du J."/>
            <person name="Tian Z."/>
            <person name="Zhu L."/>
            <person name="Gill N."/>
            <person name="Joshi T."/>
            <person name="Libault M."/>
            <person name="Sethuraman A."/>
            <person name="Zhang X.-C."/>
            <person name="Shinozaki K."/>
            <person name="Nguyen H.T."/>
            <person name="Wing R.A."/>
            <person name="Cregan P."/>
            <person name="Specht J."/>
            <person name="Grimwood J."/>
            <person name="Rokhsar D."/>
            <person name="Stacey G."/>
            <person name="Shoemaker R.C."/>
            <person name="Jackson S.A."/>
        </authorList>
    </citation>
    <scope>NUCLEOTIDE SEQUENCE</scope>
    <source>
        <strain evidence="3">cv. Williams 82</strain>
        <tissue evidence="2">Callus</tissue>
    </source>
</reference>
<feature type="region of interest" description="Disordered" evidence="1">
    <location>
        <begin position="1"/>
        <end position="39"/>
    </location>
</feature>
<dbReference type="Proteomes" id="UP000008827">
    <property type="component" value="Chromosome 13"/>
</dbReference>
<evidence type="ECO:0000313" key="3">
    <source>
        <dbReference type="EnsemblPlants" id="KRH18454"/>
    </source>
</evidence>
<organism evidence="2">
    <name type="scientific">Glycine max</name>
    <name type="common">Soybean</name>
    <name type="synonym">Glycine hispida</name>
    <dbReference type="NCBI Taxonomy" id="3847"/>
    <lineage>
        <taxon>Eukaryota</taxon>
        <taxon>Viridiplantae</taxon>
        <taxon>Streptophyta</taxon>
        <taxon>Embryophyta</taxon>
        <taxon>Tracheophyta</taxon>
        <taxon>Spermatophyta</taxon>
        <taxon>Magnoliopsida</taxon>
        <taxon>eudicotyledons</taxon>
        <taxon>Gunneridae</taxon>
        <taxon>Pentapetalae</taxon>
        <taxon>rosids</taxon>
        <taxon>fabids</taxon>
        <taxon>Fabales</taxon>
        <taxon>Fabaceae</taxon>
        <taxon>Papilionoideae</taxon>
        <taxon>50 kb inversion clade</taxon>
        <taxon>NPAAA clade</taxon>
        <taxon>indigoferoid/millettioid clade</taxon>
        <taxon>Phaseoleae</taxon>
        <taxon>Glycine</taxon>
        <taxon>Glycine subgen. Soja</taxon>
    </lineage>
</organism>
<accession>A0A0R0GIU7</accession>
<gene>
    <name evidence="2" type="ORF">GLYMA_13G061300</name>
</gene>
<evidence type="ECO:0000313" key="4">
    <source>
        <dbReference type="Proteomes" id="UP000008827"/>
    </source>
</evidence>
<proteinExistence type="predicted"/>
<dbReference type="EMBL" id="CM000846">
    <property type="protein sequence ID" value="KRH18454.1"/>
    <property type="molecule type" value="Genomic_DNA"/>
</dbReference>